<dbReference type="EMBL" id="JAFJYC010000002">
    <property type="protein sequence ID" value="MBT9433291.1"/>
    <property type="molecule type" value="Genomic_DNA"/>
</dbReference>
<evidence type="ECO:0000256" key="7">
    <source>
        <dbReference type="RuleBase" id="RU004168"/>
    </source>
</evidence>
<comment type="caution">
    <text evidence="9">The sequence shown here is derived from an EMBL/GenBank/DDBJ whole genome shotgun (WGS) entry which is preliminary data.</text>
</comment>
<accession>A0ABS5YE60</accession>
<dbReference type="PROSITE" id="PS51160">
    <property type="entry name" value="ACYLPHOSPHATASE_3"/>
    <property type="match status" value="1"/>
</dbReference>
<dbReference type="PROSITE" id="PS00151">
    <property type="entry name" value="ACYLPHOSPHATASE_2"/>
    <property type="match status" value="1"/>
</dbReference>
<keyword evidence="10" id="KW-1185">Reference proteome</keyword>
<dbReference type="NCBIfam" id="NF011000">
    <property type="entry name" value="PRK14426.1"/>
    <property type="match status" value="1"/>
</dbReference>
<evidence type="ECO:0000256" key="6">
    <source>
        <dbReference type="PROSITE-ProRule" id="PRU00520"/>
    </source>
</evidence>
<protein>
    <recommendedName>
        <fullName evidence="2 5">Acylphosphatase</fullName>
        <ecNumber evidence="2 5">3.6.1.7</ecNumber>
    </recommendedName>
    <alternativeName>
        <fullName evidence="5">Acylphosphate phosphohydrolase</fullName>
    </alternativeName>
</protein>
<feature type="domain" description="Acylphosphatase-like" evidence="8">
    <location>
        <begin position="5"/>
        <end position="94"/>
    </location>
</feature>
<evidence type="ECO:0000256" key="3">
    <source>
        <dbReference type="ARBA" id="ARBA00022801"/>
    </source>
</evidence>
<evidence type="ECO:0000256" key="4">
    <source>
        <dbReference type="ARBA" id="ARBA00047645"/>
    </source>
</evidence>
<comment type="catalytic activity">
    <reaction evidence="4 5 6">
        <text>an acyl phosphate + H2O = a carboxylate + phosphate + H(+)</text>
        <dbReference type="Rhea" id="RHEA:14965"/>
        <dbReference type="ChEBI" id="CHEBI:15377"/>
        <dbReference type="ChEBI" id="CHEBI:15378"/>
        <dbReference type="ChEBI" id="CHEBI:29067"/>
        <dbReference type="ChEBI" id="CHEBI:43474"/>
        <dbReference type="ChEBI" id="CHEBI:59918"/>
        <dbReference type="EC" id="3.6.1.7"/>
    </reaction>
</comment>
<dbReference type="Pfam" id="PF00708">
    <property type="entry name" value="Acylphosphatase"/>
    <property type="match status" value="1"/>
</dbReference>
<comment type="similarity">
    <text evidence="1 5 7">Belongs to the acylphosphatase family.</text>
</comment>
<feature type="active site" evidence="5 6">
    <location>
        <position position="38"/>
    </location>
</feature>
<dbReference type="EC" id="3.6.1.7" evidence="2 5"/>
<gene>
    <name evidence="9" type="primary">yccX</name>
    <name evidence="9" type="ORF">JZM24_16380</name>
</gene>
<organism evidence="9 10">
    <name type="scientific">Candidatus Sodalis endolongispinus</name>
    <dbReference type="NCBI Taxonomy" id="2812662"/>
    <lineage>
        <taxon>Bacteria</taxon>
        <taxon>Pseudomonadati</taxon>
        <taxon>Pseudomonadota</taxon>
        <taxon>Gammaproteobacteria</taxon>
        <taxon>Enterobacterales</taxon>
        <taxon>Bruguierivoracaceae</taxon>
        <taxon>Sodalis</taxon>
    </lineage>
</organism>
<dbReference type="Proteomes" id="UP000811282">
    <property type="component" value="Unassembled WGS sequence"/>
</dbReference>
<dbReference type="Gene3D" id="3.30.70.100">
    <property type="match status" value="1"/>
</dbReference>
<evidence type="ECO:0000256" key="5">
    <source>
        <dbReference type="HAMAP-Rule" id="MF_01450"/>
    </source>
</evidence>
<dbReference type="InterPro" id="IPR028627">
    <property type="entry name" value="Acylphosphatase_bac"/>
</dbReference>
<reference evidence="9 10" key="1">
    <citation type="journal article" date="2021" name="Genome Biol. Evol.">
        <title>The evolution of interdependence in a four-way mealybug symbiosis.</title>
        <authorList>
            <person name="Garber A.I."/>
            <person name="Kupper M."/>
            <person name="Laetsch D.R."/>
            <person name="Weldon S.R."/>
            <person name="Ladinsky M.S."/>
            <person name="Bjorkman P.J."/>
            <person name="McCutcheon J.P."/>
        </authorList>
    </citation>
    <scope>NUCLEOTIDE SEQUENCE [LARGE SCALE GENOMIC DNA]</scope>
    <source>
        <strain evidence="9">SOD</strain>
    </source>
</reference>
<sequence length="94" mass="10464">MTMICTAAWVHGQVQCVGFRYATQHQAKLQWLSGYVRNQDDGSVEVVACGESAQVEKLLHWLRQGGPVHARVDKVLTEPRNGSVGDFSGFSIRY</sequence>
<evidence type="ECO:0000259" key="8">
    <source>
        <dbReference type="PROSITE" id="PS51160"/>
    </source>
</evidence>
<dbReference type="InterPro" id="IPR036046">
    <property type="entry name" value="Acylphosphatase-like_dom_sf"/>
</dbReference>
<dbReference type="SUPFAM" id="SSF54975">
    <property type="entry name" value="Acylphosphatase/BLUF domain-like"/>
    <property type="match status" value="1"/>
</dbReference>
<dbReference type="PANTHER" id="PTHR10029:SF3">
    <property type="entry name" value="ACYLPHOSPHATASE-RELATED"/>
    <property type="match status" value="1"/>
</dbReference>
<dbReference type="InterPro" id="IPR017968">
    <property type="entry name" value="Acylphosphatase_CS"/>
</dbReference>
<dbReference type="PANTHER" id="PTHR10029">
    <property type="entry name" value="ACYLPHOSPHATASE"/>
    <property type="match status" value="1"/>
</dbReference>
<evidence type="ECO:0000313" key="9">
    <source>
        <dbReference type="EMBL" id="MBT9433291.1"/>
    </source>
</evidence>
<feature type="active site" evidence="5 6">
    <location>
        <position position="20"/>
    </location>
</feature>
<name>A0ABS5YE60_9GAMM</name>
<dbReference type="InterPro" id="IPR020456">
    <property type="entry name" value="Acylphosphatase"/>
</dbReference>
<evidence type="ECO:0000313" key="10">
    <source>
        <dbReference type="Proteomes" id="UP000811282"/>
    </source>
</evidence>
<keyword evidence="3 5" id="KW-0378">Hydrolase</keyword>
<proteinExistence type="inferred from homology"/>
<dbReference type="HAMAP" id="MF_01450">
    <property type="entry name" value="Acylphosphatase_entero"/>
    <property type="match status" value="1"/>
</dbReference>
<evidence type="ECO:0000256" key="2">
    <source>
        <dbReference type="ARBA" id="ARBA00012150"/>
    </source>
</evidence>
<dbReference type="GO" id="GO:0003998">
    <property type="term" value="F:acylphosphatase activity"/>
    <property type="evidence" value="ECO:0007669"/>
    <property type="project" value="UniProtKB-EC"/>
</dbReference>
<evidence type="ECO:0000256" key="1">
    <source>
        <dbReference type="ARBA" id="ARBA00005614"/>
    </source>
</evidence>
<dbReference type="RefSeq" id="WP_215671002.1">
    <property type="nucleotide sequence ID" value="NZ_JAFJYC010000002.1"/>
</dbReference>
<dbReference type="InterPro" id="IPR001792">
    <property type="entry name" value="Acylphosphatase-like_dom"/>
</dbReference>